<dbReference type="GO" id="GO:0006950">
    <property type="term" value="P:response to stress"/>
    <property type="evidence" value="ECO:0007669"/>
    <property type="project" value="UniProtKB-ARBA"/>
</dbReference>
<dbReference type="InterPro" id="IPR003959">
    <property type="entry name" value="ATPase_AAA_core"/>
</dbReference>
<evidence type="ECO:0000256" key="2">
    <source>
        <dbReference type="ARBA" id="ARBA00007448"/>
    </source>
</evidence>
<evidence type="ECO:0000313" key="8">
    <source>
        <dbReference type="Proteomes" id="UP001237642"/>
    </source>
</evidence>
<protein>
    <submittedName>
        <fullName evidence="7">Mitochondrial chaperone bcs1</fullName>
    </submittedName>
</protein>
<dbReference type="Pfam" id="PF25568">
    <property type="entry name" value="AAA_lid_At3g28540"/>
    <property type="match status" value="1"/>
</dbReference>
<dbReference type="Proteomes" id="UP001237642">
    <property type="component" value="Unassembled WGS sequence"/>
</dbReference>
<dbReference type="InterPro" id="IPR025753">
    <property type="entry name" value="AAA_N_dom"/>
</dbReference>
<evidence type="ECO:0000256" key="4">
    <source>
        <dbReference type="ARBA" id="ARBA00022842"/>
    </source>
</evidence>
<evidence type="ECO:0000256" key="1">
    <source>
        <dbReference type="ARBA" id="ARBA00001946"/>
    </source>
</evidence>
<dbReference type="PANTHER" id="PTHR23070">
    <property type="entry name" value="BCS1 AAA-TYPE ATPASE"/>
    <property type="match status" value="1"/>
</dbReference>
<comment type="catalytic activity">
    <reaction evidence="5">
        <text>ATP + H2O = ADP + phosphate + H(+)</text>
        <dbReference type="Rhea" id="RHEA:13065"/>
        <dbReference type="ChEBI" id="CHEBI:15377"/>
        <dbReference type="ChEBI" id="CHEBI:15378"/>
        <dbReference type="ChEBI" id="CHEBI:30616"/>
        <dbReference type="ChEBI" id="CHEBI:43474"/>
        <dbReference type="ChEBI" id="CHEBI:456216"/>
    </reaction>
</comment>
<evidence type="ECO:0000313" key="7">
    <source>
        <dbReference type="EMBL" id="KAK1376619.1"/>
    </source>
</evidence>
<organism evidence="7 8">
    <name type="scientific">Heracleum sosnowskyi</name>
    <dbReference type="NCBI Taxonomy" id="360622"/>
    <lineage>
        <taxon>Eukaryota</taxon>
        <taxon>Viridiplantae</taxon>
        <taxon>Streptophyta</taxon>
        <taxon>Embryophyta</taxon>
        <taxon>Tracheophyta</taxon>
        <taxon>Spermatophyta</taxon>
        <taxon>Magnoliopsida</taxon>
        <taxon>eudicotyledons</taxon>
        <taxon>Gunneridae</taxon>
        <taxon>Pentapetalae</taxon>
        <taxon>asterids</taxon>
        <taxon>campanulids</taxon>
        <taxon>Apiales</taxon>
        <taxon>Apiaceae</taxon>
        <taxon>Apioideae</taxon>
        <taxon>apioid superclade</taxon>
        <taxon>Tordylieae</taxon>
        <taxon>Tordyliinae</taxon>
        <taxon>Heracleum</taxon>
    </lineage>
</organism>
<dbReference type="GO" id="GO:0005524">
    <property type="term" value="F:ATP binding"/>
    <property type="evidence" value="ECO:0007669"/>
    <property type="project" value="InterPro"/>
</dbReference>
<dbReference type="SMART" id="SM00382">
    <property type="entry name" value="AAA"/>
    <property type="match status" value="1"/>
</dbReference>
<dbReference type="Pfam" id="PF00004">
    <property type="entry name" value="AAA"/>
    <property type="match status" value="1"/>
</dbReference>
<evidence type="ECO:0000256" key="3">
    <source>
        <dbReference type="ARBA" id="ARBA00022801"/>
    </source>
</evidence>
<dbReference type="Pfam" id="PF14363">
    <property type="entry name" value="AAA_assoc"/>
    <property type="match status" value="1"/>
</dbReference>
<dbReference type="AlphaFoldDB" id="A0AAD8I1A3"/>
<evidence type="ECO:0000259" key="6">
    <source>
        <dbReference type="SMART" id="SM00382"/>
    </source>
</evidence>
<reference evidence="7" key="1">
    <citation type="submission" date="2023-02" db="EMBL/GenBank/DDBJ databases">
        <title>Genome of toxic invasive species Heracleum sosnowskyi carries increased number of genes despite the absence of recent whole-genome duplications.</title>
        <authorList>
            <person name="Schelkunov M."/>
            <person name="Shtratnikova V."/>
            <person name="Makarenko M."/>
            <person name="Klepikova A."/>
            <person name="Omelchenko D."/>
            <person name="Novikova G."/>
            <person name="Obukhova E."/>
            <person name="Bogdanov V."/>
            <person name="Penin A."/>
            <person name="Logacheva M."/>
        </authorList>
    </citation>
    <scope>NUCLEOTIDE SEQUENCE</scope>
    <source>
        <strain evidence="7">Hsosn_3</strain>
        <tissue evidence="7">Leaf</tissue>
    </source>
</reference>
<name>A0AAD8I1A3_9APIA</name>
<evidence type="ECO:0000256" key="5">
    <source>
        <dbReference type="ARBA" id="ARBA00049360"/>
    </source>
</evidence>
<feature type="domain" description="AAA+ ATPase" evidence="6">
    <location>
        <begin position="223"/>
        <end position="349"/>
    </location>
</feature>
<dbReference type="GO" id="GO:0016887">
    <property type="term" value="F:ATP hydrolysis activity"/>
    <property type="evidence" value="ECO:0007669"/>
    <property type="project" value="InterPro"/>
</dbReference>
<comment type="similarity">
    <text evidence="2">Belongs to the AAA ATPase family. BCS1 subfamily.</text>
</comment>
<accession>A0AAD8I1A3</accession>
<dbReference type="SUPFAM" id="SSF52540">
    <property type="entry name" value="P-loop containing nucleoside triphosphate hydrolases"/>
    <property type="match status" value="1"/>
</dbReference>
<dbReference type="InterPro" id="IPR050747">
    <property type="entry name" value="Mitochondrial_chaperone_BCS1"/>
</dbReference>
<dbReference type="InterPro" id="IPR003593">
    <property type="entry name" value="AAA+_ATPase"/>
</dbReference>
<gene>
    <name evidence="7" type="ORF">POM88_032812</name>
</gene>
<proteinExistence type="inferred from homology"/>
<keyword evidence="4" id="KW-0460">Magnesium</keyword>
<dbReference type="InterPro" id="IPR027417">
    <property type="entry name" value="P-loop_NTPase"/>
</dbReference>
<comment type="caution">
    <text evidence="7">The sequence shown here is derived from an EMBL/GenBank/DDBJ whole genome shotgun (WGS) entry which is preliminary data.</text>
</comment>
<keyword evidence="8" id="KW-1185">Reference proteome</keyword>
<dbReference type="EMBL" id="JAUIZM010000007">
    <property type="protein sequence ID" value="KAK1376619.1"/>
    <property type="molecule type" value="Genomic_DNA"/>
</dbReference>
<sequence>MIYFTLFLLIISVSFTLFVRWTTVVYFVKQCLHSIEDHVSVHQLFKVPELNENLQENKFYYKVSNYVNSLSSSIEDSDVTNLFSSSCGGNDIILSLDDNQIINDTFLGARISWKNQVLVEDDFQKKKTFVLKMKKKDKRRILQSYLQHIHTVSDEIEDRCRRELKLFINTESHQHRRWRSAPLAHPATLDTIVMDSDLRTKIMSDLESFQQSKDYYHQLGRVWKRSYLLYGPSGTGKSSFVAAMAKSLNYDVYEVDLSNVSDDSDLKTLLVQTKPKSLIVVEDLDRFLNDNSSSSVSLSGLLNFMDGIVNSCCGDEKIMVFTMHYKELIDPPVLRPGRVDVHIYFPLCDFNMFMTLAESYLGVKDHRLFPHVEEIFEMTGATMSPAEIAELMVMNRSSPSRAFKTIMTALQINKVAASSKMGRWVSESGDQSESSSSGLLNWKEVSSPAIKEIRKFYGVLSAKMGDRDHN</sequence>
<dbReference type="InterPro" id="IPR058017">
    <property type="entry name" value="At3g28540-like_C"/>
</dbReference>
<comment type="cofactor">
    <cofactor evidence="1">
        <name>Mg(2+)</name>
        <dbReference type="ChEBI" id="CHEBI:18420"/>
    </cofactor>
</comment>
<dbReference type="Gene3D" id="3.40.50.300">
    <property type="entry name" value="P-loop containing nucleotide triphosphate hydrolases"/>
    <property type="match status" value="1"/>
</dbReference>
<reference evidence="7" key="2">
    <citation type="submission" date="2023-05" db="EMBL/GenBank/DDBJ databases">
        <authorList>
            <person name="Schelkunov M.I."/>
        </authorList>
    </citation>
    <scope>NUCLEOTIDE SEQUENCE</scope>
    <source>
        <strain evidence="7">Hsosn_3</strain>
        <tissue evidence="7">Leaf</tissue>
    </source>
</reference>
<keyword evidence="3" id="KW-0378">Hydrolase</keyword>